<dbReference type="AlphaFoldDB" id="A0A8S0TNG4"/>
<organism evidence="2 3">
    <name type="scientific">Olea europaea subsp. europaea</name>
    <dbReference type="NCBI Taxonomy" id="158383"/>
    <lineage>
        <taxon>Eukaryota</taxon>
        <taxon>Viridiplantae</taxon>
        <taxon>Streptophyta</taxon>
        <taxon>Embryophyta</taxon>
        <taxon>Tracheophyta</taxon>
        <taxon>Spermatophyta</taxon>
        <taxon>Magnoliopsida</taxon>
        <taxon>eudicotyledons</taxon>
        <taxon>Gunneridae</taxon>
        <taxon>Pentapetalae</taxon>
        <taxon>asterids</taxon>
        <taxon>lamiids</taxon>
        <taxon>Lamiales</taxon>
        <taxon>Oleaceae</taxon>
        <taxon>Oleeae</taxon>
        <taxon>Olea</taxon>
    </lineage>
</organism>
<sequence length="182" mass="19841">HRARRYTLKLKILLSRSWAILEKGVGVESEKIEVEAGLEPGARDRQPDPLAAGLPGRHVGRRPCADPSLAGVWGRRGTQVYEEGTSAGPAANMSSGQPSGYRHWLRTAAIQAVLAPLLAENIEFVPEFLPSSLSPFDPPLRPRQFVNRGRVRGGALLHLACRLVVSRPGLAPPHRPFTPPEM</sequence>
<comment type="caution">
    <text evidence="2">The sequence shown here is derived from an EMBL/GenBank/DDBJ whole genome shotgun (WGS) entry which is preliminary data.</text>
</comment>
<feature type="non-terminal residue" evidence="2">
    <location>
        <position position="182"/>
    </location>
</feature>
<proteinExistence type="predicted"/>
<evidence type="ECO:0000256" key="1">
    <source>
        <dbReference type="SAM" id="MobiDB-lite"/>
    </source>
</evidence>
<dbReference type="EMBL" id="CACTIH010006716">
    <property type="protein sequence ID" value="CAA3004872.1"/>
    <property type="molecule type" value="Genomic_DNA"/>
</dbReference>
<reference evidence="2 3" key="1">
    <citation type="submission" date="2019-12" db="EMBL/GenBank/DDBJ databases">
        <authorList>
            <person name="Alioto T."/>
            <person name="Alioto T."/>
            <person name="Gomez Garrido J."/>
        </authorList>
    </citation>
    <scope>NUCLEOTIDE SEQUENCE [LARGE SCALE GENOMIC DNA]</scope>
</reference>
<keyword evidence="3" id="KW-1185">Reference proteome</keyword>
<protein>
    <submittedName>
        <fullName evidence="2">Uncharacterized protein</fullName>
    </submittedName>
</protein>
<dbReference type="Proteomes" id="UP000594638">
    <property type="component" value="Unassembled WGS sequence"/>
</dbReference>
<accession>A0A8S0TNG4</accession>
<name>A0A8S0TNG4_OLEEU</name>
<feature type="region of interest" description="Disordered" evidence="1">
    <location>
        <begin position="38"/>
        <end position="58"/>
    </location>
</feature>
<dbReference type="Gramene" id="OE9A002724T1">
    <property type="protein sequence ID" value="OE9A002724C1"/>
    <property type="gene ID" value="OE9A002724"/>
</dbReference>
<gene>
    <name evidence="2" type="ORF">OLEA9_A002724</name>
</gene>
<evidence type="ECO:0000313" key="2">
    <source>
        <dbReference type="EMBL" id="CAA3004872.1"/>
    </source>
</evidence>
<evidence type="ECO:0000313" key="3">
    <source>
        <dbReference type="Proteomes" id="UP000594638"/>
    </source>
</evidence>